<dbReference type="InterPro" id="IPR010979">
    <property type="entry name" value="Ribosomal_uS13-like_H2TH"/>
</dbReference>
<evidence type="ECO:0000256" key="11">
    <source>
        <dbReference type="ARBA" id="ARBA00023239"/>
    </source>
</evidence>
<evidence type="ECO:0000256" key="12">
    <source>
        <dbReference type="ARBA" id="ARBA00023268"/>
    </source>
</evidence>
<dbReference type="AlphaFoldDB" id="A0A4P8IMQ7"/>
<dbReference type="RefSeq" id="WP_137330985.1">
    <property type="nucleotide sequence ID" value="NZ_CP040077.1"/>
</dbReference>
<evidence type="ECO:0000256" key="6">
    <source>
        <dbReference type="ARBA" id="ARBA00022771"/>
    </source>
</evidence>
<keyword evidence="19" id="KW-1185">Reference proteome</keyword>
<evidence type="ECO:0000256" key="13">
    <source>
        <dbReference type="ARBA" id="ARBA00023295"/>
    </source>
</evidence>
<evidence type="ECO:0000313" key="19">
    <source>
        <dbReference type="Proteomes" id="UP000298656"/>
    </source>
</evidence>
<feature type="active site" description="Proton donor; for beta-elimination activity" evidence="15">
    <location>
        <position position="58"/>
    </location>
</feature>
<comment type="similarity">
    <text evidence="2 15">Belongs to the FPG family.</text>
</comment>
<evidence type="ECO:0000256" key="4">
    <source>
        <dbReference type="ARBA" id="ARBA00022723"/>
    </source>
</evidence>
<keyword evidence="6 15" id="KW-0863">Zinc-finger</keyword>
<dbReference type="EC" id="4.2.99.18" evidence="15"/>
<keyword evidence="8 15" id="KW-0862">Zinc</keyword>
<dbReference type="InterPro" id="IPR012319">
    <property type="entry name" value="FPG_cat"/>
</dbReference>
<evidence type="ECO:0000256" key="9">
    <source>
        <dbReference type="ARBA" id="ARBA00023125"/>
    </source>
</evidence>
<evidence type="ECO:0000256" key="8">
    <source>
        <dbReference type="ARBA" id="ARBA00022833"/>
    </source>
</evidence>
<feature type="domain" description="Formamidopyrimidine-DNA glycosylase catalytic" evidence="17">
    <location>
        <begin position="2"/>
        <end position="115"/>
    </location>
</feature>
<dbReference type="OrthoDB" id="9800855at2"/>
<evidence type="ECO:0000256" key="1">
    <source>
        <dbReference type="ARBA" id="ARBA00001668"/>
    </source>
</evidence>
<dbReference type="HAMAP" id="MF_00103">
    <property type="entry name" value="Fapy_DNA_glycosyl"/>
    <property type="match status" value="1"/>
</dbReference>
<organism evidence="18 19">
    <name type="scientific">Trinickia violacea</name>
    <dbReference type="NCBI Taxonomy" id="2571746"/>
    <lineage>
        <taxon>Bacteria</taxon>
        <taxon>Pseudomonadati</taxon>
        <taxon>Pseudomonadota</taxon>
        <taxon>Betaproteobacteria</taxon>
        <taxon>Burkholderiales</taxon>
        <taxon>Burkholderiaceae</taxon>
        <taxon>Trinickia</taxon>
    </lineage>
</organism>
<keyword evidence="12 15" id="KW-0511">Multifunctional enzyme</keyword>
<dbReference type="PROSITE" id="PS51068">
    <property type="entry name" value="FPG_CAT"/>
    <property type="match status" value="1"/>
</dbReference>
<dbReference type="Pfam" id="PF06831">
    <property type="entry name" value="H2TH"/>
    <property type="match status" value="1"/>
</dbReference>
<dbReference type="EC" id="3.2.2.23" evidence="15"/>
<dbReference type="SUPFAM" id="SSF46946">
    <property type="entry name" value="S13-like H2TH domain"/>
    <property type="match status" value="1"/>
</dbReference>
<comment type="catalytic activity">
    <reaction evidence="14 15">
        <text>2'-deoxyribonucleotide-(2'-deoxyribose 5'-phosphate)-2'-deoxyribonucleotide-DNA = a 3'-end 2'-deoxyribonucleotide-(2,3-dehydro-2,3-deoxyribose 5'-phosphate)-DNA + a 5'-end 5'-phospho-2'-deoxyribonucleoside-DNA + H(+)</text>
        <dbReference type="Rhea" id="RHEA:66592"/>
        <dbReference type="Rhea" id="RHEA-COMP:13180"/>
        <dbReference type="Rhea" id="RHEA-COMP:16897"/>
        <dbReference type="Rhea" id="RHEA-COMP:17067"/>
        <dbReference type="ChEBI" id="CHEBI:15378"/>
        <dbReference type="ChEBI" id="CHEBI:136412"/>
        <dbReference type="ChEBI" id="CHEBI:157695"/>
        <dbReference type="ChEBI" id="CHEBI:167181"/>
        <dbReference type="EC" id="4.2.99.18"/>
    </reaction>
</comment>
<name>A0A4P8IMQ7_9BURK</name>
<comment type="cofactor">
    <cofactor evidence="15">
        <name>Zn(2+)</name>
        <dbReference type="ChEBI" id="CHEBI:29105"/>
    </cofactor>
    <text evidence="15">Binds 1 zinc ion per subunit.</text>
</comment>
<evidence type="ECO:0000256" key="10">
    <source>
        <dbReference type="ARBA" id="ARBA00023204"/>
    </source>
</evidence>
<comment type="catalytic activity">
    <reaction evidence="1 15">
        <text>Hydrolysis of DNA containing ring-opened 7-methylguanine residues, releasing 2,6-diamino-4-hydroxy-5-(N-methyl)formamidopyrimidine.</text>
        <dbReference type="EC" id="3.2.2.23"/>
    </reaction>
</comment>
<dbReference type="GO" id="GO:0003684">
    <property type="term" value="F:damaged DNA binding"/>
    <property type="evidence" value="ECO:0007669"/>
    <property type="project" value="InterPro"/>
</dbReference>
<dbReference type="InterPro" id="IPR035937">
    <property type="entry name" value="FPG_N"/>
</dbReference>
<dbReference type="InterPro" id="IPR000214">
    <property type="entry name" value="Znf_DNA_glyclase/AP_lyase"/>
</dbReference>
<dbReference type="SMART" id="SM00898">
    <property type="entry name" value="Fapy_DNA_glyco"/>
    <property type="match status" value="1"/>
</dbReference>
<dbReference type="PROSITE" id="PS01242">
    <property type="entry name" value="ZF_FPG_1"/>
    <property type="match status" value="1"/>
</dbReference>
<keyword evidence="11 15" id="KW-0456">Lyase</keyword>
<feature type="active site" description="Schiff-base intermediate with DNA" evidence="15">
    <location>
        <position position="2"/>
    </location>
</feature>
<evidence type="ECO:0000313" key="18">
    <source>
        <dbReference type="EMBL" id="QCP48143.1"/>
    </source>
</evidence>
<feature type="binding site" evidence="15">
    <location>
        <position position="157"/>
    </location>
    <ligand>
        <name>DNA</name>
        <dbReference type="ChEBI" id="CHEBI:16991"/>
    </ligand>
</feature>
<evidence type="ECO:0000256" key="2">
    <source>
        <dbReference type="ARBA" id="ARBA00009409"/>
    </source>
</evidence>
<dbReference type="InterPro" id="IPR015887">
    <property type="entry name" value="DNA_glyclase_Znf_dom_DNA_BS"/>
</dbReference>
<feature type="binding site" evidence="15">
    <location>
        <position position="94"/>
    </location>
    <ligand>
        <name>DNA</name>
        <dbReference type="ChEBI" id="CHEBI:16991"/>
    </ligand>
</feature>
<dbReference type="Pfam" id="PF01149">
    <property type="entry name" value="Fapy_DNA_glyco"/>
    <property type="match status" value="1"/>
</dbReference>
<dbReference type="FunFam" id="3.20.190.10:FF:000001">
    <property type="entry name" value="Formamidopyrimidine-DNA glycosylase"/>
    <property type="match status" value="1"/>
</dbReference>
<dbReference type="GO" id="GO:0034039">
    <property type="term" value="F:8-oxo-7,8-dihydroguanine DNA N-glycosylase activity"/>
    <property type="evidence" value="ECO:0007669"/>
    <property type="project" value="TreeGrafter"/>
</dbReference>
<evidence type="ECO:0000256" key="14">
    <source>
        <dbReference type="ARBA" id="ARBA00044632"/>
    </source>
</evidence>
<comment type="subunit">
    <text evidence="3 15">Monomer.</text>
</comment>
<dbReference type="GO" id="GO:0140078">
    <property type="term" value="F:class I DNA-(apurinic or apyrimidinic site) endonuclease activity"/>
    <property type="evidence" value="ECO:0007669"/>
    <property type="project" value="UniProtKB-EC"/>
</dbReference>
<proteinExistence type="inferred from homology"/>
<dbReference type="KEGG" id="tvl:FAZ95_02420"/>
<feature type="active site" description="Proton donor" evidence="15">
    <location>
        <position position="3"/>
    </location>
</feature>
<dbReference type="PANTHER" id="PTHR22993">
    <property type="entry name" value="FORMAMIDOPYRIMIDINE-DNA GLYCOSYLASE"/>
    <property type="match status" value="1"/>
</dbReference>
<feature type="domain" description="FPG-type" evidence="16">
    <location>
        <begin position="242"/>
        <end position="276"/>
    </location>
</feature>
<dbReference type="Proteomes" id="UP000298656">
    <property type="component" value="Chromosome 1"/>
</dbReference>
<evidence type="ECO:0000259" key="16">
    <source>
        <dbReference type="PROSITE" id="PS51066"/>
    </source>
</evidence>
<dbReference type="SUPFAM" id="SSF81624">
    <property type="entry name" value="N-terminal domain of MutM-like DNA repair proteins"/>
    <property type="match status" value="1"/>
</dbReference>
<reference evidence="18 19" key="1">
    <citation type="submission" date="2019-05" db="EMBL/GenBank/DDBJ databases">
        <title>Burkholderia sp. DHOD12, isolated from subtropical forest soil.</title>
        <authorList>
            <person name="Gao Z.-H."/>
            <person name="Qiu L.-H."/>
        </authorList>
    </citation>
    <scope>NUCLEOTIDE SEQUENCE [LARGE SCALE GENOMIC DNA]</scope>
    <source>
        <strain evidence="18 19">DHOD12</strain>
    </source>
</reference>
<feature type="active site" description="Proton donor; for delta-elimination activity" evidence="15">
    <location>
        <position position="266"/>
    </location>
</feature>
<dbReference type="InterPro" id="IPR020629">
    <property type="entry name" value="FPG_Glyclase"/>
</dbReference>
<keyword evidence="5 15" id="KW-0227">DNA damage</keyword>
<dbReference type="CDD" id="cd08966">
    <property type="entry name" value="EcFpg-like_N"/>
    <property type="match status" value="1"/>
</dbReference>
<sequence>MPELPEVEVTRRGIEPYVAGRRVERVDVRTRALRWPVPADFASTLARQLIRKVERRGKYLLFEIDDGWFIVHLGMTGTLRVLRHMAEPPAPAKHDHIDWIFDEFILRFRDPRRFGAVLWHPREAGDVLEHPLLAALGVEPFSPEFSGTLMHRRTRGRKVSVKQALLAGDIVVGVGNIYASESLFRAGIRPTTSAGRVSLARYDLLAAAVRATLAAAIDKGGSTLRDFVGSDGESGYFQLDYFVYDRAGLPCRVCGAPIKQIVQGQRSTYFCPHCQR</sequence>
<dbReference type="PANTHER" id="PTHR22993:SF9">
    <property type="entry name" value="FORMAMIDOPYRIMIDINE-DNA GLYCOSYLASE"/>
    <property type="match status" value="1"/>
</dbReference>
<feature type="binding site" evidence="15">
    <location>
        <position position="112"/>
    </location>
    <ligand>
        <name>DNA</name>
        <dbReference type="ChEBI" id="CHEBI:16991"/>
    </ligand>
</feature>
<evidence type="ECO:0000259" key="17">
    <source>
        <dbReference type="PROSITE" id="PS51068"/>
    </source>
</evidence>
<dbReference type="InterPro" id="IPR010663">
    <property type="entry name" value="Znf_FPG/IleRS"/>
</dbReference>
<dbReference type="Gene3D" id="1.10.8.50">
    <property type="match status" value="1"/>
</dbReference>
<dbReference type="FunFam" id="1.10.8.50:FF:000003">
    <property type="entry name" value="Formamidopyrimidine-DNA glycosylase"/>
    <property type="match status" value="1"/>
</dbReference>
<dbReference type="SMART" id="SM01232">
    <property type="entry name" value="H2TH"/>
    <property type="match status" value="1"/>
</dbReference>
<dbReference type="NCBIfam" id="TIGR00577">
    <property type="entry name" value="fpg"/>
    <property type="match status" value="1"/>
</dbReference>
<dbReference type="GO" id="GO:0006284">
    <property type="term" value="P:base-excision repair"/>
    <property type="evidence" value="ECO:0007669"/>
    <property type="project" value="InterPro"/>
</dbReference>
<protein>
    <recommendedName>
        <fullName evidence="15">Formamidopyrimidine-DNA glycosylase</fullName>
        <shortName evidence="15">Fapy-DNA glycosylase</shortName>
        <ecNumber evidence="15">3.2.2.23</ecNumber>
    </recommendedName>
    <alternativeName>
        <fullName evidence="15">DNA-(apurinic or apyrimidinic site) lyase MutM</fullName>
        <shortName evidence="15">AP lyase MutM</shortName>
        <ecNumber evidence="15">4.2.99.18</ecNumber>
    </alternativeName>
</protein>
<dbReference type="Pfam" id="PF06827">
    <property type="entry name" value="zf-FPG_IleRS"/>
    <property type="match status" value="1"/>
</dbReference>
<keyword evidence="13 15" id="KW-0326">Glycosidase</keyword>
<dbReference type="GO" id="GO:0008270">
    <property type="term" value="F:zinc ion binding"/>
    <property type="evidence" value="ECO:0007669"/>
    <property type="project" value="UniProtKB-UniRule"/>
</dbReference>
<accession>A0A4P8IMQ7</accession>
<keyword evidence="4 15" id="KW-0479">Metal-binding</keyword>
<dbReference type="Gene3D" id="3.20.190.10">
    <property type="entry name" value="MutM-like, N-terminal"/>
    <property type="match status" value="1"/>
</dbReference>
<keyword evidence="10 15" id="KW-0234">DNA repair</keyword>
<keyword evidence="9 15" id="KW-0238">DNA-binding</keyword>
<comment type="function">
    <text evidence="15">Involved in base excision repair of DNA damaged by oxidation or by mutagenic agents. Acts as DNA glycosylase that recognizes and removes damaged bases. Has a preference for oxidized purines, such as 7,8-dihydro-8-oxoguanine (8-oxoG). Has AP (apurinic/apyrimidinic) lyase activity and introduces nicks in the DNA strand. Cleaves the DNA backbone by beta-delta elimination to generate a single-strand break at the site of the removed base with both 3'- and 5'-phosphates.</text>
</comment>
<keyword evidence="7 15" id="KW-0378">Hydrolase</keyword>
<dbReference type="EMBL" id="CP040077">
    <property type="protein sequence ID" value="QCP48143.1"/>
    <property type="molecule type" value="Genomic_DNA"/>
</dbReference>
<evidence type="ECO:0000256" key="15">
    <source>
        <dbReference type="HAMAP-Rule" id="MF_00103"/>
    </source>
</evidence>
<gene>
    <name evidence="15 18" type="primary">mutM</name>
    <name evidence="15" type="synonym">fpg</name>
    <name evidence="18" type="ORF">FAZ95_02420</name>
</gene>
<dbReference type="SUPFAM" id="SSF57716">
    <property type="entry name" value="Glucocorticoid receptor-like (DNA-binding domain)"/>
    <property type="match status" value="1"/>
</dbReference>
<evidence type="ECO:0000256" key="7">
    <source>
        <dbReference type="ARBA" id="ARBA00022801"/>
    </source>
</evidence>
<dbReference type="PROSITE" id="PS51066">
    <property type="entry name" value="ZF_FPG_2"/>
    <property type="match status" value="1"/>
</dbReference>
<dbReference type="NCBIfam" id="NF002211">
    <property type="entry name" value="PRK01103.1"/>
    <property type="match status" value="1"/>
</dbReference>
<dbReference type="InterPro" id="IPR015886">
    <property type="entry name" value="H2TH_FPG"/>
</dbReference>
<evidence type="ECO:0000256" key="3">
    <source>
        <dbReference type="ARBA" id="ARBA00011245"/>
    </source>
</evidence>
<evidence type="ECO:0000256" key="5">
    <source>
        <dbReference type="ARBA" id="ARBA00022763"/>
    </source>
</evidence>